<dbReference type="SUPFAM" id="SSF75217">
    <property type="entry name" value="alpha/beta knot"/>
    <property type="match status" value="1"/>
</dbReference>
<keyword evidence="2 5" id="KW-0808">Transferase</keyword>
<evidence type="ECO:0000256" key="5">
    <source>
        <dbReference type="HAMAP-Rule" id="MF_00658"/>
    </source>
</evidence>
<comment type="caution">
    <text evidence="6">The sequence shown here is derived from an EMBL/GenBank/DDBJ whole genome shotgun (WGS) entry which is preliminary data.</text>
</comment>
<reference evidence="6" key="2">
    <citation type="submission" date="2020-09" db="EMBL/GenBank/DDBJ databases">
        <authorList>
            <person name="Sun Q."/>
            <person name="Sedlacek I."/>
        </authorList>
    </citation>
    <scope>NUCLEOTIDE SEQUENCE</scope>
    <source>
        <strain evidence="6">CCM 7897</strain>
    </source>
</reference>
<keyword evidence="7" id="KW-1185">Reference proteome</keyword>
<gene>
    <name evidence="5 6" type="primary">rlmH</name>
    <name evidence="6" type="ORF">GCM10007301_02940</name>
</gene>
<feature type="binding site" evidence="5">
    <location>
        <position position="76"/>
    </location>
    <ligand>
        <name>S-adenosyl-L-methionine</name>
        <dbReference type="ChEBI" id="CHEBI:59789"/>
    </ligand>
</feature>
<dbReference type="GO" id="GO:0070038">
    <property type="term" value="F:rRNA (pseudouridine-N3-)-methyltransferase activity"/>
    <property type="evidence" value="ECO:0007669"/>
    <property type="project" value="UniProtKB-UniRule"/>
</dbReference>
<evidence type="ECO:0000256" key="1">
    <source>
        <dbReference type="ARBA" id="ARBA00022603"/>
    </source>
</evidence>
<evidence type="ECO:0000313" key="6">
    <source>
        <dbReference type="EMBL" id="GGF46922.1"/>
    </source>
</evidence>
<reference evidence="6" key="1">
    <citation type="journal article" date="2014" name="Int. J. Syst. Evol. Microbiol.">
        <title>Complete genome sequence of Corynebacterium casei LMG S-19264T (=DSM 44701T), isolated from a smear-ripened cheese.</title>
        <authorList>
            <consortium name="US DOE Joint Genome Institute (JGI-PGF)"/>
            <person name="Walter F."/>
            <person name="Albersmeier A."/>
            <person name="Kalinowski J."/>
            <person name="Ruckert C."/>
        </authorList>
    </citation>
    <scope>NUCLEOTIDE SEQUENCE</scope>
    <source>
        <strain evidence="6">CCM 7897</strain>
    </source>
</reference>
<dbReference type="InterPro" id="IPR003742">
    <property type="entry name" value="RlmH-like"/>
</dbReference>
<accession>A0A917F5Y7</accession>
<dbReference type="Pfam" id="PF02590">
    <property type="entry name" value="SPOUT_MTase"/>
    <property type="match status" value="1"/>
</dbReference>
<feature type="binding site" evidence="5">
    <location>
        <position position="108"/>
    </location>
    <ligand>
        <name>S-adenosyl-L-methionine</name>
        <dbReference type="ChEBI" id="CHEBI:59789"/>
    </ligand>
</feature>
<protein>
    <recommendedName>
        <fullName evidence="5">Ribosomal RNA large subunit methyltransferase H</fullName>
        <ecNumber evidence="5">2.1.1.177</ecNumber>
    </recommendedName>
    <alternativeName>
        <fullName evidence="5">23S rRNA (pseudouridine1915-N3)-methyltransferase</fullName>
    </alternativeName>
    <alternativeName>
        <fullName evidence="5">23S rRNA m3Psi1915 methyltransferase</fullName>
    </alternativeName>
    <alternativeName>
        <fullName evidence="5">rRNA (pseudouridine-N3-)-methyltransferase RlmH</fullName>
    </alternativeName>
</protein>
<comment type="catalytic activity">
    <reaction evidence="5">
        <text>pseudouridine(1915) in 23S rRNA + S-adenosyl-L-methionine = N(3)-methylpseudouridine(1915) in 23S rRNA + S-adenosyl-L-homocysteine + H(+)</text>
        <dbReference type="Rhea" id="RHEA:42752"/>
        <dbReference type="Rhea" id="RHEA-COMP:10221"/>
        <dbReference type="Rhea" id="RHEA-COMP:10222"/>
        <dbReference type="ChEBI" id="CHEBI:15378"/>
        <dbReference type="ChEBI" id="CHEBI:57856"/>
        <dbReference type="ChEBI" id="CHEBI:59789"/>
        <dbReference type="ChEBI" id="CHEBI:65314"/>
        <dbReference type="ChEBI" id="CHEBI:74486"/>
        <dbReference type="EC" id="2.1.1.177"/>
    </reaction>
</comment>
<dbReference type="PANTHER" id="PTHR33603:SF1">
    <property type="entry name" value="RIBOSOMAL RNA LARGE SUBUNIT METHYLTRANSFERASE H"/>
    <property type="match status" value="1"/>
</dbReference>
<dbReference type="Gene3D" id="3.40.1280.10">
    <property type="match status" value="1"/>
</dbReference>
<dbReference type="GO" id="GO:0005737">
    <property type="term" value="C:cytoplasm"/>
    <property type="evidence" value="ECO:0007669"/>
    <property type="project" value="UniProtKB-SubCell"/>
</dbReference>
<dbReference type="NCBIfam" id="NF000989">
    <property type="entry name" value="PRK00103.2-3"/>
    <property type="match status" value="1"/>
</dbReference>
<evidence type="ECO:0000256" key="2">
    <source>
        <dbReference type="ARBA" id="ARBA00022679"/>
    </source>
</evidence>
<dbReference type="AlphaFoldDB" id="A0A917F5Y7"/>
<dbReference type="NCBIfam" id="NF000991">
    <property type="entry name" value="PRK00103.2-5"/>
    <property type="match status" value="1"/>
</dbReference>
<comment type="similarity">
    <text evidence="4 5">Belongs to the RNA methyltransferase RlmH family.</text>
</comment>
<keyword evidence="1 5" id="KW-0489">Methyltransferase</keyword>
<sequence>MRVLLVTVGRLKAGAERDLVSRYIDRAKAGGRALGLAGFDTIELAESAARRPDDRMAEEGQAILAAVPAGATLIALDPRGRNLTSEAFAERVRADRDGGVPAVCCVIGGADGLADVVRSRADILLAFGAATFPHQLVRVMLAEQVYRATTILAGHPYHRA</sequence>
<dbReference type="Proteomes" id="UP000606044">
    <property type="component" value="Unassembled WGS sequence"/>
</dbReference>
<comment type="subunit">
    <text evidence="5">Homodimer.</text>
</comment>
<name>A0A917F5Y7_9HYPH</name>
<keyword evidence="5" id="KW-0698">rRNA processing</keyword>
<dbReference type="EMBL" id="BMCT01000001">
    <property type="protein sequence ID" value="GGF46922.1"/>
    <property type="molecule type" value="Genomic_DNA"/>
</dbReference>
<comment type="caution">
    <text evidence="5">Lacks conserved residue(s) required for the propagation of feature annotation.</text>
</comment>
<comment type="function">
    <text evidence="5">Specifically methylates the pseudouridine at position 1915 (m3Psi1915) in 23S rRNA.</text>
</comment>
<evidence type="ECO:0000313" key="7">
    <source>
        <dbReference type="Proteomes" id="UP000606044"/>
    </source>
</evidence>
<dbReference type="InterPro" id="IPR029028">
    <property type="entry name" value="Alpha/beta_knot_MTases"/>
</dbReference>
<dbReference type="HAMAP" id="MF_00658">
    <property type="entry name" value="23SrRNA_methyltr_H"/>
    <property type="match status" value="1"/>
</dbReference>
<evidence type="ECO:0000256" key="4">
    <source>
        <dbReference type="ARBA" id="ARBA00038303"/>
    </source>
</evidence>
<proteinExistence type="inferred from homology"/>
<evidence type="ECO:0000256" key="3">
    <source>
        <dbReference type="ARBA" id="ARBA00022691"/>
    </source>
</evidence>
<organism evidence="6 7">
    <name type="scientific">Azorhizobium oxalatiphilum</name>
    <dbReference type="NCBI Taxonomy" id="980631"/>
    <lineage>
        <taxon>Bacteria</taxon>
        <taxon>Pseudomonadati</taxon>
        <taxon>Pseudomonadota</taxon>
        <taxon>Alphaproteobacteria</taxon>
        <taxon>Hyphomicrobiales</taxon>
        <taxon>Xanthobacteraceae</taxon>
        <taxon>Azorhizobium</taxon>
    </lineage>
</organism>
<dbReference type="CDD" id="cd18081">
    <property type="entry name" value="RlmH-like"/>
    <property type="match status" value="1"/>
</dbReference>
<dbReference type="EC" id="2.1.1.177" evidence="5"/>
<dbReference type="PANTHER" id="PTHR33603">
    <property type="entry name" value="METHYLTRANSFERASE"/>
    <property type="match status" value="1"/>
</dbReference>
<comment type="subcellular location">
    <subcellularLocation>
        <location evidence="5">Cytoplasm</location>
    </subcellularLocation>
</comment>
<keyword evidence="5" id="KW-0963">Cytoplasm</keyword>
<dbReference type="RefSeq" id="WP_188574726.1">
    <property type="nucleotide sequence ID" value="NZ_BMCT01000001.1"/>
</dbReference>
<dbReference type="PIRSF" id="PIRSF004505">
    <property type="entry name" value="MT_bac"/>
    <property type="match status" value="1"/>
</dbReference>
<dbReference type="InterPro" id="IPR029026">
    <property type="entry name" value="tRNA_m1G_MTases_N"/>
</dbReference>
<keyword evidence="3 5" id="KW-0949">S-adenosyl-L-methionine</keyword>